<gene>
    <name evidence="1" type="ORF">CLV67_107219</name>
</gene>
<dbReference type="AlphaFoldDB" id="A0A2T0KCG8"/>
<evidence type="ECO:0000313" key="2">
    <source>
        <dbReference type="Proteomes" id="UP000239415"/>
    </source>
</evidence>
<reference evidence="1 2" key="1">
    <citation type="submission" date="2018-03" db="EMBL/GenBank/DDBJ databases">
        <title>Genomic Encyclopedia of Archaeal and Bacterial Type Strains, Phase II (KMG-II): from individual species to whole genera.</title>
        <authorList>
            <person name="Goeker M."/>
        </authorList>
    </citation>
    <scope>NUCLEOTIDE SEQUENCE [LARGE SCALE GENOMIC DNA]</scope>
    <source>
        <strain evidence="1 2">DSM 43146</strain>
    </source>
</reference>
<dbReference type="Gene3D" id="2.40.30.100">
    <property type="entry name" value="AF2212/PG0164-like"/>
    <property type="match status" value="1"/>
</dbReference>
<name>A0A2T0KCG8_9ACTN</name>
<proteinExistence type="predicted"/>
<evidence type="ECO:0000313" key="1">
    <source>
        <dbReference type="EMBL" id="PRX20942.1"/>
    </source>
</evidence>
<protein>
    <submittedName>
        <fullName evidence="1">Uncharacterized protein DUF1905</fullName>
    </submittedName>
</protein>
<dbReference type="InterPro" id="IPR015018">
    <property type="entry name" value="DUF1905"/>
</dbReference>
<sequence length="95" mass="10297">MRLTFDGEIIYWRGPAPHHFVPVPEAECQALADASSLVTYGWGMIPVTVRLGGSQWTTSLFPKDGGYLVPIKAAVRKAESLDAGDPVAVELEIDI</sequence>
<keyword evidence="2" id="KW-1185">Reference proteome</keyword>
<dbReference type="InterPro" id="IPR037079">
    <property type="entry name" value="AF2212/PG0164-like_sf"/>
</dbReference>
<dbReference type="Pfam" id="PF08922">
    <property type="entry name" value="DUF1905"/>
    <property type="match status" value="1"/>
</dbReference>
<accession>A0A2T0KCG8</accession>
<dbReference type="SUPFAM" id="SSF141694">
    <property type="entry name" value="AF2212/PG0164-like"/>
    <property type="match status" value="1"/>
</dbReference>
<dbReference type="EMBL" id="PVMZ01000007">
    <property type="protein sequence ID" value="PRX20942.1"/>
    <property type="molecule type" value="Genomic_DNA"/>
</dbReference>
<organism evidence="1 2">
    <name type="scientific">Actinoplanes italicus</name>
    <dbReference type="NCBI Taxonomy" id="113567"/>
    <lineage>
        <taxon>Bacteria</taxon>
        <taxon>Bacillati</taxon>
        <taxon>Actinomycetota</taxon>
        <taxon>Actinomycetes</taxon>
        <taxon>Micromonosporales</taxon>
        <taxon>Micromonosporaceae</taxon>
        <taxon>Actinoplanes</taxon>
    </lineage>
</organism>
<dbReference type="RefSeq" id="WP_106320247.1">
    <property type="nucleotide sequence ID" value="NZ_BOMO01000072.1"/>
</dbReference>
<dbReference type="Proteomes" id="UP000239415">
    <property type="component" value="Unassembled WGS sequence"/>
</dbReference>
<comment type="caution">
    <text evidence="1">The sequence shown here is derived from an EMBL/GenBank/DDBJ whole genome shotgun (WGS) entry which is preliminary data.</text>
</comment>
<dbReference type="OrthoDB" id="9808666at2"/>